<gene>
    <name evidence="1" type="ORF">GCM10009019_24150</name>
</gene>
<protein>
    <submittedName>
        <fullName evidence="1">Antibiotic biosynthesis monooxygenase</fullName>
    </submittedName>
</protein>
<dbReference type="RefSeq" id="WP_227262276.1">
    <property type="nucleotide sequence ID" value="NZ_BAAADU010000002.1"/>
</dbReference>
<evidence type="ECO:0000313" key="2">
    <source>
        <dbReference type="Proteomes" id="UP001500194"/>
    </source>
</evidence>
<comment type="caution">
    <text evidence="1">The sequence shown here is derived from an EMBL/GenBank/DDBJ whole genome shotgun (WGS) entry which is preliminary data.</text>
</comment>
<sequence>MIARVWYGYTEPASADEYEAFVTEEVLPDAESGIEGCLGGEVLRRSLDGEVEFVTVIRFADYDAVRAFAGEEYESAHVPAAARELLSRWEEDVAHYEVV</sequence>
<dbReference type="InterPro" id="IPR011008">
    <property type="entry name" value="Dimeric_a/b-barrel"/>
</dbReference>
<dbReference type="SUPFAM" id="SSF54909">
    <property type="entry name" value="Dimeric alpha+beta barrel"/>
    <property type="match status" value="1"/>
</dbReference>
<evidence type="ECO:0000313" key="1">
    <source>
        <dbReference type="EMBL" id="GAA0658885.1"/>
    </source>
</evidence>
<organism evidence="1 2">
    <name type="scientific">Salarchaeum japonicum</name>
    <dbReference type="NCBI Taxonomy" id="555573"/>
    <lineage>
        <taxon>Archaea</taxon>
        <taxon>Methanobacteriati</taxon>
        <taxon>Methanobacteriota</taxon>
        <taxon>Stenosarchaea group</taxon>
        <taxon>Halobacteria</taxon>
        <taxon>Halobacteriales</taxon>
        <taxon>Halobacteriaceae</taxon>
    </lineage>
</organism>
<dbReference type="EMBL" id="BAAADU010000002">
    <property type="protein sequence ID" value="GAA0658885.1"/>
    <property type="molecule type" value="Genomic_DNA"/>
</dbReference>
<reference evidence="1 2" key="1">
    <citation type="journal article" date="2019" name="Int. J. Syst. Evol. Microbiol.">
        <title>The Global Catalogue of Microorganisms (GCM) 10K type strain sequencing project: providing services to taxonomists for standard genome sequencing and annotation.</title>
        <authorList>
            <consortium name="The Broad Institute Genomics Platform"/>
            <consortium name="The Broad Institute Genome Sequencing Center for Infectious Disease"/>
            <person name="Wu L."/>
            <person name="Ma J."/>
        </authorList>
    </citation>
    <scope>NUCLEOTIDE SEQUENCE [LARGE SCALE GENOMIC DNA]</scope>
    <source>
        <strain evidence="1 2">JCM 16327</strain>
    </source>
</reference>
<proteinExistence type="predicted"/>
<dbReference type="GeneID" id="68572899"/>
<keyword evidence="1" id="KW-0503">Monooxygenase</keyword>
<name>A0AAV3T4Z4_9EURY</name>
<keyword evidence="2" id="KW-1185">Reference proteome</keyword>
<keyword evidence="1" id="KW-0560">Oxidoreductase</keyword>
<dbReference type="GO" id="GO:0004497">
    <property type="term" value="F:monooxygenase activity"/>
    <property type="evidence" value="ECO:0007669"/>
    <property type="project" value="UniProtKB-KW"/>
</dbReference>
<dbReference type="Proteomes" id="UP001500194">
    <property type="component" value="Unassembled WGS sequence"/>
</dbReference>
<dbReference type="AlphaFoldDB" id="A0AAV3T4Z4"/>
<accession>A0AAV3T4Z4</accession>